<organism evidence="3 4">
    <name type="scientific">Pseudovirgaria hyperparasitica</name>
    <dbReference type="NCBI Taxonomy" id="470096"/>
    <lineage>
        <taxon>Eukaryota</taxon>
        <taxon>Fungi</taxon>
        <taxon>Dikarya</taxon>
        <taxon>Ascomycota</taxon>
        <taxon>Pezizomycotina</taxon>
        <taxon>Dothideomycetes</taxon>
        <taxon>Dothideomycetes incertae sedis</taxon>
        <taxon>Acrospermales</taxon>
        <taxon>Acrospermaceae</taxon>
        <taxon>Pseudovirgaria</taxon>
    </lineage>
</organism>
<reference evidence="3" key="1">
    <citation type="journal article" date="2020" name="Stud. Mycol.">
        <title>101 Dothideomycetes genomes: a test case for predicting lifestyles and emergence of pathogens.</title>
        <authorList>
            <person name="Haridas S."/>
            <person name="Albert R."/>
            <person name="Binder M."/>
            <person name="Bloem J."/>
            <person name="Labutti K."/>
            <person name="Salamov A."/>
            <person name="Andreopoulos B."/>
            <person name="Baker S."/>
            <person name="Barry K."/>
            <person name="Bills G."/>
            <person name="Bluhm B."/>
            <person name="Cannon C."/>
            <person name="Castanera R."/>
            <person name="Culley D."/>
            <person name="Daum C."/>
            <person name="Ezra D."/>
            <person name="Gonzalez J."/>
            <person name="Henrissat B."/>
            <person name="Kuo A."/>
            <person name="Liang C."/>
            <person name="Lipzen A."/>
            <person name="Lutzoni F."/>
            <person name="Magnuson J."/>
            <person name="Mondo S."/>
            <person name="Nolan M."/>
            <person name="Ohm R."/>
            <person name="Pangilinan J."/>
            <person name="Park H.-J."/>
            <person name="Ramirez L."/>
            <person name="Alfaro M."/>
            <person name="Sun H."/>
            <person name="Tritt A."/>
            <person name="Yoshinaga Y."/>
            <person name="Zwiers L.-H."/>
            <person name="Turgeon B."/>
            <person name="Goodwin S."/>
            <person name="Spatafora J."/>
            <person name="Crous P."/>
            <person name="Grigoriev I."/>
        </authorList>
    </citation>
    <scope>NUCLEOTIDE SEQUENCE</scope>
    <source>
        <strain evidence="3">CBS 121739</strain>
    </source>
</reference>
<feature type="compositionally biased region" description="Low complexity" evidence="2">
    <location>
        <begin position="69"/>
        <end position="91"/>
    </location>
</feature>
<feature type="region of interest" description="Disordered" evidence="2">
    <location>
        <begin position="69"/>
        <end position="189"/>
    </location>
</feature>
<feature type="region of interest" description="Disordered" evidence="2">
    <location>
        <begin position="240"/>
        <end position="294"/>
    </location>
</feature>
<evidence type="ECO:0000256" key="2">
    <source>
        <dbReference type="SAM" id="MobiDB-lite"/>
    </source>
</evidence>
<dbReference type="RefSeq" id="XP_033595676.1">
    <property type="nucleotide sequence ID" value="XM_033745864.1"/>
</dbReference>
<protein>
    <submittedName>
        <fullName evidence="3">Uncharacterized protein</fullName>
    </submittedName>
</protein>
<dbReference type="PANTHER" id="PTHR22705">
    <property type="entry name" value="ZINC FINGER, ZZ DOMAIN CONTAINING 3"/>
    <property type="match status" value="1"/>
</dbReference>
<evidence type="ECO:0000313" key="4">
    <source>
        <dbReference type="Proteomes" id="UP000799437"/>
    </source>
</evidence>
<sequence length="366" mass="40044">MAEVARASFGIRAALMELPPQPWNDLPTNTKHFHTFTALFTCVSSQSEAKLQQHDASSLSRFLVSRLSSSPHSDLTHSSSFSSASRVMSAPSLPPPSRDAASSGCLPTPLQTSTDDEQHSTPDPPGPPGEPQADDLEKPPESPLTPTASFAELPKPGPQKSSLPCPQRKPKTTFPASDPVLIDQPQPIPISDFDAETDVLAIRSAISILQIQRQKAQNDIKTLERIKKAAVASPEEFVEELKSGRTRTHFPQNDYLGPTLAKDSTNHDDITMSEDESERASNQASKFPRIPQRQNVVRVPPINWDKYQLVGESLDKLHEQQRKAPSSQWSKDAPNAPDYVVAAPWSPADKIDSTTPSQRKDSKKAA</sequence>
<keyword evidence="1" id="KW-0175">Coiled coil</keyword>
<proteinExistence type="predicted"/>
<dbReference type="PANTHER" id="PTHR22705:SF0">
    <property type="entry name" value="ZZ-TYPE ZINC FINGER-CONTAINING PROTEIN 3"/>
    <property type="match status" value="1"/>
</dbReference>
<feature type="region of interest" description="Disordered" evidence="2">
    <location>
        <begin position="315"/>
        <end position="366"/>
    </location>
</feature>
<dbReference type="EMBL" id="ML996585">
    <property type="protein sequence ID" value="KAF2753225.1"/>
    <property type="molecule type" value="Genomic_DNA"/>
</dbReference>
<dbReference type="InterPro" id="IPR037830">
    <property type="entry name" value="ZZZ3"/>
</dbReference>
<dbReference type="AlphaFoldDB" id="A0A6A6VSU6"/>
<feature type="coiled-coil region" evidence="1">
    <location>
        <begin position="206"/>
        <end position="233"/>
    </location>
</feature>
<evidence type="ECO:0000313" key="3">
    <source>
        <dbReference type="EMBL" id="KAF2753225.1"/>
    </source>
</evidence>
<keyword evidence="4" id="KW-1185">Reference proteome</keyword>
<evidence type="ECO:0000256" key="1">
    <source>
        <dbReference type="SAM" id="Coils"/>
    </source>
</evidence>
<dbReference type="GeneID" id="54486918"/>
<dbReference type="Proteomes" id="UP000799437">
    <property type="component" value="Unassembled WGS sequence"/>
</dbReference>
<accession>A0A6A6VSU6</accession>
<gene>
    <name evidence="3" type="ORF">EJ05DRAFT_490280</name>
</gene>
<name>A0A6A6VSU6_9PEZI</name>
<dbReference type="OrthoDB" id="20473at2759"/>